<gene>
    <name evidence="1" type="ORF">OF801_01860</name>
</gene>
<protein>
    <submittedName>
        <fullName evidence="1">Uncharacterized protein</fullName>
    </submittedName>
</protein>
<proteinExistence type="predicted"/>
<evidence type="ECO:0000313" key="1">
    <source>
        <dbReference type="EMBL" id="UYT10711.1"/>
    </source>
</evidence>
<dbReference type="AlphaFoldDB" id="A0AA46TW66"/>
<accession>A0AA46TW66</accession>
<sequence length="157" mass="18341">MSKTAETLELEKLLFRFEGGKLGKFACFEVTFGKRDPCQKGTSERVDFVTYENQGNTFRCYEIKVSKSDFMSAAKKTFSGDFNYFVMPRELWDKLNAENNELLRSYLFSGVGVIIPTVRQDRLEVVRKPKRKNIALHEKFHMMESMMKSMSRYVKVT</sequence>
<name>A0AA46TW66_9LACT</name>
<evidence type="ECO:0000313" key="2">
    <source>
        <dbReference type="Proteomes" id="UP001164042"/>
    </source>
</evidence>
<dbReference type="EMBL" id="CP109635">
    <property type="protein sequence ID" value="UYT10711.1"/>
    <property type="molecule type" value="Genomic_DNA"/>
</dbReference>
<dbReference type="Proteomes" id="UP001164042">
    <property type="component" value="Chromosome"/>
</dbReference>
<organism evidence="1 2">
    <name type="scientific">Lactococcus garvieae</name>
    <dbReference type="NCBI Taxonomy" id="1363"/>
    <lineage>
        <taxon>Bacteria</taxon>
        <taxon>Bacillati</taxon>
        <taxon>Bacillota</taxon>
        <taxon>Bacilli</taxon>
        <taxon>Lactobacillales</taxon>
        <taxon>Streptococcaceae</taxon>
        <taxon>Lactococcus</taxon>
    </lineage>
</organism>
<dbReference type="RefSeq" id="WP_264308418.1">
    <property type="nucleotide sequence ID" value="NZ_CP109635.1"/>
</dbReference>
<reference evidence="1" key="1">
    <citation type="submission" date="2022-10" db="EMBL/GenBank/DDBJ databases">
        <title>Genome assembly of Lactococcus garvieae isolates from cricket gut.</title>
        <authorList>
            <person name="Luecke A.R."/>
            <person name="Brown A.M.V."/>
            <person name="Wakeman C.A."/>
        </authorList>
    </citation>
    <scope>NUCLEOTIDE SEQUENCE</scope>
    <source>
        <strain evidence="1">Alexii-11_2</strain>
    </source>
</reference>